<gene>
    <name evidence="6" type="ORF">GCM10010151_41180</name>
</gene>
<organism evidence="6 7">
    <name type="scientific">Actinoallomurus spadix</name>
    <dbReference type="NCBI Taxonomy" id="79912"/>
    <lineage>
        <taxon>Bacteria</taxon>
        <taxon>Bacillati</taxon>
        <taxon>Actinomycetota</taxon>
        <taxon>Actinomycetes</taxon>
        <taxon>Streptosporangiales</taxon>
        <taxon>Thermomonosporaceae</taxon>
        <taxon>Actinoallomurus</taxon>
    </lineage>
</organism>
<evidence type="ECO:0000313" key="7">
    <source>
        <dbReference type="Proteomes" id="UP001501822"/>
    </source>
</evidence>
<keyword evidence="7" id="KW-1185">Reference proteome</keyword>
<sequence length="272" mass="30374">MAAIVREGTLRRDVLRGMLGVVAADVMMAGGMMWANADAMPRIYTRREWGAVPSRRPPRVLDRPPDHIIVHHTATPNVSDLSRRHAFSLSRAIQRDHMRNQGWDDIGEQLTISRGGHVMEGRAGSLPAIRQGRLVVGAQSLRHNDHTIGIENEGTYLEDDVPGRLWDSLVDVCAWLCAAYRLDPAVAIVGHRDYNDTDCPGDVLYRRLPRLRTEVERVLEDAHHGGPPPGRDPHPPPGGGPHLPPGLDDDPPSDERRRLTSHRHRRLRGHGR</sequence>
<feature type="region of interest" description="Disordered" evidence="2">
    <location>
        <begin position="221"/>
        <end position="272"/>
    </location>
</feature>
<keyword evidence="3" id="KW-1133">Transmembrane helix</keyword>
<feature type="transmembrane region" description="Helical" evidence="3">
    <location>
        <begin position="17"/>
        <end position="37"/>
    </location>
</feature>
<dbReference type="SMART" id="SM00701">
    <property type="entry name" value="PGRP"/>
    <property type="match status" value="1"/>
</dbReference>
<name>A0ABN0WUR5_9ACTN</name>
<protein>
    <recommendedName>
        <fullName evidence="8">N-acetylmuramoyl-L-alanine amidase</fullName>
    </recommendedName>
</protein>
<dbReference type="Proteomes" id="UP001501822">
    <property type="component" value="Unassembled WGS sequence"/>
</dbReference>
<feature type="compositionally biased region" description="Basic residues" evidence="2">
    <location>
        <begin position="259"/>
        <end position="272"/>
    </location>
</feature>
<evidence type="ECO:0000256" key="3">
    <source>
        <dbReference type="SAM" id="Phobius"/>
    </source>
</evidence>
<evidence type="ECO:0000259" key="5">
    <source>
        <dbReference type="SMART" id="SM00701"/>
    </source>
</evidence>
<evidence type="ECO:0000259" key="4">
    <source>
        <dbReference type="SMART" id="SM00644"/>
    </source>
</evidence>
<keyword evidence="3" id="KW-0812">Transmembrane</keyword>
<reference evidence="6 7" key="1">
    <citation type="journal article" date="2019" name="Int. J. Syst. Evol. Microbiol.">
        <title>The Global Catalogue of Microorganisms (GCM) 10K type strain sequencing project: providing services to taxonomists for standard genome sequencing and annotation.</title>
        <authorList>
            <consortium name="The Broad Institute Genomics Platform"/>
            <consortium name="The Broad Institute Genome Sequencing Center for Infectious Disease"/>
            <person name="Wu L."/>
            <person name="Ma J."/>
        </authorList>
    </citation>
    <scope>NUCLEOTIDE SEQUENCE [LARGE SCALE GENOMIC DNA]</scope>
    <source>
        <strain evidence="6 7">JCM 3146</strain>
    </source>
</reference>
<feature type="domain" description="Peptidoglycan recognition protein family" evidence="5">
    <location>
        <begin position="41"/>
        <end position="195"/>
    </location>
</feature>
<feature type="compositionally biased region" description="Pro residues" evidence="2">
    <location>
        <begin position="226"/>
        <end position="244"/>
    </location>
</feature>
<dbReference type="Pfam" id="PF01510">
    <property type="entry name" value="Amidase_2"/>
    <property type="match status" value="1"/>
</dbReference>
<dbReference type="CDD" id="cd06583">
    <property type="entry name" value="PGRP"/>
    <property type="match status" value="1"/>
</dbReference>
<proteinExistence type="inferred from homology"/>
<dbReference type="PANTHER" id="PTHR11022">
    <property type="entry name" value="PEPTIDOGLYCAN RECOGNITION PROTEIN"/>
    <property type="match status" value="1"/>
</dbReference>
<feature type="domain" description="N-acetylmuramoyl-L-alanine amidase" evidence="4">
    <location>
        <begin position="54"/>
        <end position="201"/>
    </location>
</feature>
<dbReference type="Gene3D" id="3.40.80.10">
    <property type="entry name" value="Peptidoglycan recognition protein-like"/>
    <property type="match status" value="1"/>
</dbReference>
<evidence type="ECO:0000256" key="1">
    <source>
        <dbReference type="ARBA" id="ARBA00007553"/>
    </source>
</evidence>
<comment type="similarity">
    <text evidence="1">Belongs to the N-acetylmuramoyl-L-alanine amidase 2 family.</text>
</comment>
<dbReference type="InterPro" id="IPR002502">
    <property type="entry name" value="Amidase_domain"/>
</dbReference>
<dbReference type="InterPro" id="IPR015510">
    <property type="entry name" value="PGRP"/>
</dbReference>
<dbReference type="EMBL" id="BAAABM010000037">
    <property type="protein sequence ID" value="GAA0347276.1"/>
    <property type="molecule type" value="Genomic_DNA"/>
</dbReference>
<dbReference type="InterPro" id="IPR006619">
    <property type="entry name" value="PGRP_domain_met/bac"/>
</dbReference>
<keyword evidence="3" id="KW-0472">Membrane</keyword>
<dbReference type="SUPFAM" id="SSF55846">
    <property type="entry name" value="N-acetylmuramoyl-L-alanine amidase-like"/>
    <property type="match status" value="1"/>
</dbReference>
<comment type="caution">
    <text evidence="6">The sequence shown here is derived from an EMBL/GenBank/DDBJ whole genome shotgun (WGS) entry which is preliminary data.</text>
</comment>
<dbReference type="PANTHER" id="PTHR11022:SF41">
    <property type="entry name" value="PEPTIDOGLYCAN-RECOGNITION PROTEIN LC-RELATED"/>
    <property type="match status" value="1"/>
</dbReference>
<evidence type="ECO:0008006" key="8">
    <source>
        <dbReference type="Google" id="ProtNLM"/>
    </source>
</evidence>
<accession>A0ABN0WUR5</accession>
<evidence type="ECO:0000313" key="6">
    <source>
        <dbReference type="EMBL" id="GAA0347276.1"/>
    </source>
</evidence>
<dbReference type="SMART" id="SM00644">
    <property type="entry name" value="Ami_2"/>
    <property type="match status" value="1"/>
</dbReference>
<dbReference type="InterPro" id="IPR036505">
    <property type="entry name" value="Amidase/PGRP_sf"/>
</dbReference>
<evidence type="ECO:0000256" key="2">
    <source>
        <dbReference type="SAM" id="MobiDB-lite"/>
    </source>
</evidence>